<keyword evidence="3" id="KW-1185">Reference proteome</keyword>
<dbReference type="PROSITE" id="PS51318">
    <property type="entry name" value="TAT"/>
    <property type="match status" value="1"/>
</dbReference>
<name>A0A100Y119_9ACTN</name>
<dbReference type="EMBL" id="LNSV01000117">
    <property type="protein sequence ID" value="KUH35717.1"/>
    <property type="molecule type" value="Genomic_DNA"/>
</dbReference>
<dbReference type="Proteomes" id="UP000054011">
    <property type="component" value="Unassembled WGS sequence"/>
</dbReference>
<keyword evidence="1" id="KW-0732">Signal</keyword>
<evidence type="ECO:0000313" key="2">
    <source>
        <dbReference type="EMBL" id="KUH35717.1"/>
    </source>
</evidence>
<feature type="signal peptide" evidence="1">
    <location>
        <begin position="1"/>
        <end position="36"/>
    </location>
</feature>
<dbReference type="RefSeq" id="WP_058945007.1">
    <property type="nucleotide sequence ID" value="NZ_LNSV01000117.1"/>
</dbReference>
<feature type="chain" id="PRO_5007091121" evidence="1">
    <location>
        <begin position="37"/>
        <end position="90"/>
    </location>
</feature>
<dbReference type="InterPro" id="IPR006311">
    <property type="entry name" value="TAT_signal"/>
</dbReference>
<organism evidence="2 3">
    <name type="scientific">Streptomyces kanasensis</name>
    <dbReference type="NCBI Taxonomy" id="936756"/>
    <lineage>
        <taxon>Bacteria</taxon>
        <taxon>Bacillati</taxon>
        <taxon>Actinomycetota</taxon>
        <taxon>Actinomycetes</taxon>
        <taxon>Kitasatosporales</taxon>
        <taxon>Streptomycetaceae</taxon>
        <taxon>Streptomyces</taxon>
    </lineage>
</organism>
<proteinExistence type="predicted"/>
<dbReference type="AlphaFoldDB" id="A0A100Y119"/>
<comment type="caution">
    <text evidence="2">The sequence shown here is derived from an EMBL/GenBank/DDBJ whole genome shotgun (WGS) entry which is preliminary data.</text>
</comment>
<evidence type="ECO:0000313" key="3">
    <source>
        <dbReference type="Proteomes" id="UP000054011"/>
    </source>
</evidence>
<sequence length="90" mass="8322">MRSNPSRSTRRTGRLVTGAALGAAAVALAGAGTAHADATAQGVGSEAIPLGAAGTALLGHTGTVTGTGMSGATTYAQGLGQLAGVAGGMS</sequence>
<protein>
    <submittedName>
        <fullName evidence="2">Uncharacterized protein</fullName>
    </submittedName>
</protein>
<evidence type="ECO:0000256" key="1">
    <source>
        <dbReference type="SAM" id="SignalP"/>
    </source>
</evidence>
<gene>
    <name evidence="2" type="ORF">ATE80_27670</name>
</gene>
<reference evidence="2 3" key="1">
    <citation type="submission" date="2015-11" db="EMBL/GenBank/DDBJ databases">
        <title>Genome-wide analysis reveals the secondary metabolome in Streptomyces kanasensis ZX01.</title>
        <authorList>
            <person name="Zhang G."/>
            <person name="Han L."/>
            <person name="Feng J."/>
            <person name="Zhang X."/>
        </authorList>
    </citation>
    <scope>NUCLEOTIDE SEQUENCE [LARGE SCALE GENOMIC DNA]</scope>
    <source>
        <strain evidence="2 3">ZX01</strain>
    </source>
</reference>
<accession>A0A100Y119</accession>